<comment type="caution">
    <text evidence="2">The sequence shown here is derived from an EMBL/GenBank/DDBJ whole genome shotgun (WGS) entry which is preliminary data.</text>
</comment>
<gene>
    <name evidence="2" type="ORF">ASZ90_010838</name>
</gene>
<dbReference type="Pfam" id="PF01593">
    <property type="entry name" value="Amino_oxidase"/>
    <property type="match status" value="1"/>
</dbReference>
<protein>
    <recommendedName>
        <fullName evidence="1">Amine oxidase domain-containing protein</fullName>
    </recommendedName>
</protein>
<proteinExistence type="predicted"/>
<dbReference type="GO" id="GO:0016491">
    <property type="term" value="F:oxidoreductase activity"/>
    <property type="evidence" value="ECO:0007669"/>
    <property type="project" value="InterPro"/>
</dbReference>
<evidence type="ECO:0000259" key="1">
    <source>
        <dbReference type="Pfam" id="PF01593"/>
    </source>
</evidence>
<evidence type="ECO:0000313" key="2">
    <source>
        <dbReference type="EMBL" id="KUG19439.1"/>
    </source>
</evidence>
<reference evidence="2" key="1">
    <citation type="journal article" date="2015" name="Proc. Natl. Acad. Sci. U.S.A.">
        <title>Networks of energetic and metabolic interactions define dynamics in microbial communities.</title>
        <authorList>
            <person name="Embree M."/>
            <person name="Liu J.K."/>
            <person name="Al-Bassam M.M."/>
            <person name="Zengler K."/>
        </authorList>
    </citation>
    <scope>NUCLEOTIDE SEQUENCE</scope>
</reference>
<dbReference type="AlphaFoldDB" id="A0A0W8FEY1"/>
<feature type="domain" description="Amine oxidase" evidence="1">
    <location>
        <begin position="5"/>
        <end position="174"/>
    </location>
</feature>
<organism evidence="2">
    <name type="scientific">hydrocarbon metagenome</name>
    <dbReference type="NCBI Taxonomy" id="938273"/>
    <lineage>
        <taxon>unclassified sequences</taxon>
        <taxon>metagenomes</taxon>
        <taxon>ecological metagenomes</taxon>
    </lineage>
</organism>
<name>A0A0W8FEY1_9ZZZZ</name>
<accession>A0A0W8FEY1</accession>
<dbReference type="InterPro" id="IPR002937">
    <property type="entry name" value="Amino_oxidase"/>
</dbReference>
<dbReference type="EMBL" id="LNQE01001290">
    <property type="protein sequence ID" value="KUG19439.1"/>
    <property type="molecule type" value="Genomic_DNA"/>
</dbReference>
<sequence length="179" mass="20118">MNGERYDAVIATIPPQEIASLSGMDMPAVPYQGAACMTLGLREDATDGIYWVNMKDDAPYGAVVSHTNFAPMSRYGEHIVYLASYFSDRLPEGFSETMLADFCRRFRVDTEAVHWQRMAVDRYAGPVYTTGLKRRIPAYEQHGLYMAGMFSPPNYPERSMEGSVIAAQEVAERIRAVIR</sequence>